<feature type="region of interest" description="Disordered" evidence="10">
    <location>
        <begin position="208"/>
        <end position="227"/>
    </location>
</feature>
<comment type="subcellular location">
    <subcellularLocation>
        <location evidence="1">Nucleus</location>
    </subcellularLocation>
</comment>
<feature type="compositionally biased region" description="Low complexity" evidence="10">
    <location>
        <begin position="345"/>
        <end position="372"/>
    </location>
</feature>
<feature type="region of interest" description="Disordered" evidence="10">
    <location>
        <begin position="1"/>
        <end position="22"/>
    </location>
</feature>
<proteinExistence type="predicted"/>
<dbReference type="SMART" id="SM00490">
    <property type="entry name" value="HELICc"/>
    <property type="match status" value="1"/>
</dbReference>
<dbReference type="GO" id="GO:0005634">
    <property type="term" value="C:nucleus"/>
    <property type="evidence" value="ECO:0007669"/>
    <property type="project" value="UniProtKB-SubCell"/>
</dbReference>
<dbReference type="Pfam" id="PF00176">
    <property type="entry name" value="SNF2-rel_dom"/>
    <property type="match status" value="1"/>
</dbReference>
<feature type="compositionally biased region" description="Pro residues" evidence="10">
    <location>
        <begin position="214"/>
        <end position="223"/>
    </location>
</feature>
<evidence type="ECO:0000256" key="3">
    <source>
        <dbReference type="ARBA" id="ARBA00022801"/>
    </source>
</evidence>
<keyword evidence="6 9" id="KW-0103">Bromodomain</keyword>
<dbReference type="Pfam" id="PF07529">
    <property type="entry name" value="HSA"/>
    <property type="match status" value="1"/>
</dbReference>
<feature type="compositionally biased region" description="Low complexity" evidence="10">
    <location>
        <begin position="185"/>
        <end position="196"/>
    </location>
</feature>
<dbReference type="EMBL" id="KZ987754">
    <property type="protein sequence ID" value="RKP15145.1"/>
    <property type="molecule type" value="Genomic_DNA"/>
</dbReference>
<feature type="domain" description="Bromo" evidence="11">
    <location>
        <begin position="1528"/>
        <end position="1599"/>
    </location>
</feature>
<evidence type="ECO:0000313" key="17">
    <source>
        <dbReference type="Proteomes" id="UP000267251"/>
    </source>
</evidence>
<dbReference type="SMART" id="SM01314">
    <property type="entry name" value="SnAC"/>
    <property type="match status" value="1"/>
</dbReference>
<dbReference type="PROSITE" id="PS51204">
    <property type="entry name" value="HSA"/>
    <property type="match status" value="1"/>
</dbReference>
<dbReference type="InterPro" id="IPR038718">
    <property type="entry name" value="SNF2-like_sf"/>
</dbReference>
<evidence type="ECO:0000256" key="2">
    <source>
        <dbReference type="ARBA" id="ARBA00022741"/>
    </source>
</evidence>
<accession>A0A4P9Y810</accession>
<feature type="compositionally biased region" description="Basic and acidic residues" evidence="10">
    <location>
        <begin position="1384"/>
        <end position="1394"/>
    </location>
</feature>
<dbReference type="SMART" id="SM00951">
    <property type="entry name" value="QLQ"/>
    <property type="match status" value="1"/>
</dbReference>
<name>A0A4P9Y810_9FUNG</name>
<evidence type="ECO:0000259" key="12">
    <source>
        <dbReference type="PROSITE" id="PS51192"/>
    </source>
</evidence>
<feature type="compositionally biased region" description="Basic residues" evidence="10">
    <location>
        <begin position="1461"/>
        <end position="1482"/>
    </location>
</feature>
<evidence type="ECO:0000256" key="9">
    <source>
        <dbReference type="PROSITE-ProRule" id="PRU00035"/>
    </source>
</evidence>
<evidence type="ECO:0000256" key="6">
    <source>
        <dbReference type="ARBA" id="ARBA00023117"/>
    </source>
</evidence>
<dbReference type="InterPro" id="IPR014001">
    <property type="entry name" value="Helicase_ATP-bd"/>
</dbReference>
<evidence type="ECO:0000259" key="14">
    <source>
        <dbReference type="PROSITE" id="PS51204"/>
    </source>
</evidence>
<keyword evidence="8" id="KW-0539">Nucleus</keyword>
<dbReference type="Gene3D" id="1.20.920.10">
    <property type="entry name" value="Bromodomain-like"/>
    <property type="match status" value="1"/>
</dbReference>
<keyword evidence="3" id="KW-0378">Hydrolase</keyword>
<feature type="region of interest" description="Disordered" evidence="10">
    <location>
        <begin position="114"/>
        <end position="198"/>
    </location>
</feature>
<evidence type="ECO:0000259" key="13">
    <source>
        <dbReference type="PROSITE" id="PS51194"/>
    </source>
</evidence>
<feature type="domain" description="HSA" evidence="14">
    <location>
        <begin position="543"/>
        <end position="616"/>
    </location>
</feature>
<keyword evidence="2" id="KW-0547">Nucleotide-binding</keyword>
<dbReference type="InterPro" id="IPR001650">
    <property type="entry name" value="Helicase_C-like"/>
</dbReference>
<evidence type="ECO:0000256" key="10">
    <source>
        <dbReference type="SAM" id="MobiDB-lite"/>
    </source>
</evidence>
<protein>
    <submittedName>
        <fullName evidence="16">SNF2 family N-terminal domain-containing protein</fullName>
    </submittedName>
</protein>
<dbReference type="PROSITE" id="PS51192">
    <property type="entry name" value="HELICASE_ATP_BIND_1"/>
    <property type="match status" value="1"/>
</dbReference>
<feature type="compositionally biased region" description="Low complexity" evidence="10">
    <location>
        <begin position="168"/>
        <end position="177"/>
    </location>
</feature>
<dbReference type="GO" id="GO:0042393">
    <property type="term" value="F:histone binding"/>
    <property type="evidence" value="ECO:0007669"/>
    <property type="project" value="InterPro"/>
</dbReference>
<feature type="compositionally biased region" description="Polar residues" evidence="10">
    <location>
        <begin position="8"/>
        <end position="20"/>
    </location>
</feature>
<dbReference type="InterPro" id="IPR036427">
    <property type="entry name" value="Bromodomain-like_sf"/>
</dbReference>
<evidence type="ECO:0000256" key="5">
    <source>
        <dbReference type="ARBA" id="ARBA00023015"/>
    </source>
</evidence>
<feature type="compositionally biased region" description="Polar residues" evidence="10">
    <location>
        <begin position="281"/>
        <end position="303"/>
    </location>
</feature>
<feature type="domain" description="Helicase C-terminal" evidence="13">
    <location>
        <begin position="1020"/>
        <end position="1180"/>
    </location>
</feature>
<dbReference type="SMART" id="SM00297">
    <property type="entry name" value="BROMO"/>
    <property type="match status" value="1"/>
</dbReference>
<dbReference type="GO" id="GO:0006355">
    <property type="term" value="P:regulation of DNA-templated transcription"/>
    <property type="evidence" value="ECO:0007669"/>
    <property type="project" value="InterPro"/>
</dbReference>
<feature type="compositionally biased region" description="Polar residues" evidence="10">
    <location>
        <begin position="330"/>
        <end position="341"/>
    </location>
</feature>
<dbReference type="InterPro" id="IPR001487">
    <property type="entry name" value="Bromodomain"/>
</dbReference>
<evidence type="ECO:0000256" key="7">
    <source>
        <dbReference type="ARBA" id="ARBA00023163"/>
    </source>
</evidence>
<organism evidence="16 17">
    <name type="scientific">Piptocephalis cylindrospora</name>
    <dbReference type="NCBI Taxonomy" id="1907219"/>
    <lineage>
        <taxon>Eukaryota</taxon>
        <taxon>Fungi</taxon>
        <taxon>Fungi incertae sedis</taxon>
        <taxon>Zoopagomycota</taxon>
        <taxon>Zoopagomycotina</taxon>
        <taxon>Zoopagomycetes</taxon>
        <taxon>Zoopagales</taxon>
        <taxon>Piptocephalidaceae</taxon>
        <taxon>Piptocephalis</taxon>
    </lineage>
</organism>
<dbReference type="InterPro" id="IPR029295">
    <property type="entry name" value="SnAC"/>
</dbReference>
<feature type="region of interest" description="Disordered" evidence="10">
    <location>
        <begin position="1280"/>
        <end position="1506"/>
    </location>
</feature>
<dbReference type="PROSITE" id="PS51194">
    <property type="entry name" value="HELICASE_CTER"/>
    <property type="match status" value="1"/>
</dbReference>
<dbReference type="PROSITE" id="PS50014">
    <property type="entry name" value="BROMODOMAIN_2"/>
    <property type="match status" value="1"/>
</dbReference>
<feature type="compositionally biased region" description="Low complexity" evidence="10">
    <location>
        <begin position="391"/>
        <end position="404"/>
    </location>
</feature>
<dbReference type="SMART" id="SM00573">
    <property type="entry name" value="HSA"/>
    <property type="match status" value="1"/>
</dbReference>
<keyword evidence="17" id="KW-1185">Reference proteome</keyword>
<feature type="domain" description="Helicase ATP-binding" evidence="12">
    <location>
        <begin position="719"/>
        <end position="885"/>
    </location>
</feature>
<feature type="region of interest" description="Disordered" evidence="10">
    <location>
        <begin position="265"/>
        <end position="303"/>
    </location>
</feature>
<dbReference type="SUPFAM" id="SSF52540">
    <property type="entry name" value="P-loop containing nucleoside triphosphate hydrolases"/>
    <property type="match status" value="2"/>
</dbReference>
<dbReference type="InterPro" id="IPR049730">
    <property type="entry name" value="SNF2/RAD54-like_C"/>
</dbReference>
<dbReference type="Pfam" id="PF08880">
    <property type="entry name" value="QLQ"/>
    <property type="match status" value="1"/>
</dbReference>
<evidence type="ECO:0000259" key="11">
    <source>
        <dbReference type="PROSITE" id="PS50014"/>
    </source>
</evidence>
<keyword evidence="5" id="KW-0805">Transcription regulation</keyword>
<evidence type="ECO:0000259" key="15">
    <source>
        <dbReference type="PROSITE" id="PS51666"/>
    </source>
</evidence>
<dbReference type="Gene3D" id="1.20.5.170">
    <property type="match status" value="1"/>
</dbReference>
<dbReference type="InterPro" id="IPR027417">
    <property type="entry name" value="P-loop_NTPase"/>
</dbReference>
<dbReference type="GO" id="GO:0005524">
    <property type="term" value="F:ATP binding"/>
    <property type="evidence" value="ECO:0007669"/>
    <property type="project" value="InterPro"/>
</dbReference>
<dbReference type="GO" id="GO:0006338">
    <property type="term" value="P:chromatin remodeling"/>
    <property type="evidence" value="ECO:0007669"/>
    <property type="project" value="UniProtKB-ARBA"/>
</dbReference>
<feature type="compositionally biased region" description="Acidic residues" evidence="10">
    <location>
        <begin position="1324"/>
        <end position="1342"/>
    </location>
</feature>
<dbReference type="PROSITE" id="PS51666">
    <property type="entry name" value="QLQ"/>
    <property type="match status" value="1"/>
</dbReference>
<dbReference type="Pfam" id="PF14619">
    <property type="entry name" value="SnAC"/>
    <property type="match status" value="1"/>
</dbReference>
<dbReference type="Pfam" id="PF00439">
    <property type="entry name" value="Bromodomain"/>
    <property type="match status" value="1"/>
</dbReference>
<dbReference type="FunFam" id="3.40.50.10810:FF:000008">
    <property type="entry name" value="Chromatin structure-remodeling complex subunit snf21"/>
    <property type="match status" value="1"/>
</dbReference>
<dbReference type="Gene3D" id="3.40.50.300">
    <property type="entry name" value="P-loop containing nucleotide triphosphate hydrolases"/>
    <property type="match status" value="1"/>
</dbReference>
<feature type="region of interest" description="Disordered" evidence="10">
    <location>
        <begin position="328"/>
        <end position="412"/>
    </location>
</feature>
<feature type="region of interest" description="Disordered" evidence="10">
    <location>
        <begin position="1184"/>
        <end position="1209"/>
    </location>
</feature>
<dbReference type="PANTHER" id="PTHR10799">
    <property type="entry name" value="SNF2/RAD54 HELICASE FAMILY"/>
    <property type="match status" value="1"/>
</dbReference>
<gene>
    <name evidence="16" type="ORF">BJ684DRAFT_22351</name>
</gene>
<sequence>MPPGTPGQGTEANGPTSTPAVPQLHPSVLLAAAAQQHTQQQLHVSLPIMTLFSLPSLPPSFSLTSPSLLSLPQRLQALAREGANEQNNQEFAELLNRLRTIRQAQMMVMQQQHLQRMQMQQQSGQVQQPGQGQQLGQGQSPLQPPVASSSQATEPQSSAQAPPPAMNHHSPSVSSAASHRKLSHTLRLSSSSSSLHPAHRSFLTRHPLVEQSPSPGPTTPSSPFPNANLATLRNQIQAFKLLYRGLPVPAEMQQAIFGQQQQQLQQQQQQQQQQQGIPFSPQGSAPNSESIGPSSAPVSSIQPGSFGQIPAVAARISQAAAQIPLLHAQTHPSSAPSSSMVNGHAPLAAAQPPSSTPATSAPSALTPAPLNPHGLPNGMGTTPSPAPTHPAPSQSTPASAPRAAVPADPHDPSSYGSYLSPYAYILAATAPGFPQASRRQRLLIPGLLPIGLDPERRIRARITARTTELKDLPANLGPEGKMRAVVELKGLGLLERQRRLRAELGRGMRRATTLLTAADRHGSRRPKRAALREARVTERLERQQRAERERRRKARAAAHLETLLQHGRELREWSRSHAQRGMRLGRSVLQYHGTAEREEARARERMARARIRALQSNDEEAYKRLLVESKDSRLQDLLSQTDRFLSELAGAVQEQQRSDGPEVQAAAFHTDTESPGQDGGEVDYYGVAHRIREKVTEQSSLLVGGKLKDYQVKGLEWMVSLYNNRLNGILADEMGLGKTIQTISLITFLIEHKRQNGPFLVIVPLSTITNWTLEFEKWAPAVATIVYKGTPGQRRDIQQTRLRHGSFQVLLTTYEYILKDRPLLCKYKWVHMIIDEGHRMKNASSKLSSTLQKYYHTRYRLILTGTPLQNNLPELWALLNFVLPRVFKSAKSFDEWFAEPMAAAGAGDEQRVELKEEEQLLIIQRLHKVLRPFLLRRLKKDVESELPDKVETVVRCGMSALQAALALQEGRAKVRGMNNTIMQLRKICNHPFVFQEVEDIINPGHRTNEMVWRASGKFELLDRMLPKFFSSNHKVLMFFQMTRIMDIMEDYMLSKGWGYLRLDGTTKSDDRTAMLGAFNAPDSPYQCFLLSTRAGGLGLNLQTADTVVIFDSDWNPHQDLQAQDRAHRIGQTKEVRIYRLITEGSVEEQILARAHDKLDMDGKVIQAEREAFLRALLNDTAGGFPSLNKSSDKGKGADGSGKGSEAEGEDMFEAVMPDDELVEICARSDEERIVFTRSDREREELRSEAWHLAHRGEVGGPPRRLMQADEIPDWMLKFDEEEEENGEGEGEESIGDDGTVKVGRGSSKYGRGRRERQTVHYDDGLTEEQYLDAIEAGEDPMEVMEARAEAKRRRAEAKRLREMAEVDDAEAVEEEEEEDEGGESEDKERGREKSEEEDEDGSIRQGGKRRNLPVKGSVKRPSSSIHFQDGDGHLPPQQVKVETHDGPHRDSEDLSSGSGRKAGRVGGKRSRGGGGGSKKRRTQAPPPPPAPLPRSTPAPPLDGQPLGDEIVEEILEAVEADMDPRYNPPLPRCTLFLELPSRQDYPDYYDVIQRPVSLEEIRDRAKAGVYHDDGGLLQKDFATMWANARQYNVEGSEVCENATILEGIVHGLLTKWVASQGEEEGPSSEGL</sequence>
<evidence type="ECO:0000313" key="16">
    <source>
        <dbReference type="EMBL" id="RKP15145.1"/>
    </source>
</evidence>
<dbReference type="InterPro" id="IPR000330">
    <property type="entry name" value="SNF2_N"/>
</dbReference>
<feature type="compositionally biased region" description="Low complexity" evidence="10">
    <location>
        <begin position="265"/>
        <end position="275"/>
    </location>
</feature>
<dbReference type="InterPro" id="IPR014978">
    <property type="entry name" value="Gln-Leu-Gln_QLQ"/>
</dbReference>
<dbReference type="CDD" id="cd18793">
    <property type="entry name" value="SF2_C_SNF"/>
    <property type="match status" value="1"/>
</dbReference>
<dbReference type="Gene3D" id="3.40.50.10810">
    <property type="entry name" value="Tandem AAA-ATPase domain"/>
    <property type="match status" value="1"/>
</dbReference>
<feature type="compositionally biased region" description="Basic and acidic residues" evidence="10">
    <location>
        <begin position="1441"/>
        <end position="1452"/>
    </location>
</feature>
<feature type="compositionally biased region" description="Pro residues" evidence="10">
    <location>
        <begin position="1484"/>
        <end position="1502"/>
    </location>
</feature>
<feature type="compositionally biased region" description="Acidic residues" evidence="10">
    <location>
        <begin position="1365"/>
        <end position="1383"/>
    </location>
</feature>
<keyword evidence="7" id="KW-0804">Transcription</keyword>
<dbReference type="OrthoDB" id="5857104at2759"/>
<evidence type="ECO:0000256" key="8">
    <source>
        <dbReference type="ARBA" id="ARBA00023242"/>
    </source>
</evidence>
<dbReference type="Pfam" id="PF00271">
    <property type="entry name" value="Helicase_C"/>
    <property type="match status" value="1"/>
</dbReference>
<dbReference type="InterPro" id="IPR014012">
    <property type="entry name" value="HSA_dom"/>
</dbReference>
<keyword evidence="4" id="KW-0067">ATP-binding</keyword>
<dbReference type="SMART" id="SM00487">
    <property type="entry name" value="DEXDc"/>
    <property type="match status" value="1"/>
</dbReference>
<reference evidence="17" key="1">
    <citation type="journal article" date="2018" name="Nat. Microbiol.">
        <title>Leveraging single-cell genomics to expand the fungal tree of life.</title>
        <authorList>
            <person name="Ahrendt S.R."/>
            <person name="Quandt C.A."/>
            <person name="Ciobanu D."/>
            <person name="Clum A."/>
            <person name="Salamov A."/>
            <person name="Andreopoulos B."/>
            <person name="Cheng J.F."/>
            <person name="Woyke T."/>
            <person name="Pelin A."/>
            <person name="Henrissat B."/>
            <person name="Reynolds N.K."/>
            <person name="Benny G.L."/>
            <person name="Smith M.E."/>
            <person name="James T.Y."/>
            <person name="Grigoriev I.V."/>
        </authorList>
    </citation>
    <scope>NUCLEOTIDE SEQUENCE [LARGE SCALE GENOMIC DNA]</scope>
</reference>
<feature type="compositionally biased region" description="Acidic residues" evidence="10">
    <location>
        <begin position="1280"/>
        <end position="1295"/>
    </location>
</feature>
<dbReference type="SUPFAM" id="SSF47370">
    <property type="entry name" value="Bromodomain"/>
    <property type="match status" value="1"/>
</dbReference>
<feature type="domain" description="QLQ" evidence="15">
    <location>
        <begin position="223"/>
        <end position="258"/>
    </location>
</feature>
<dbReference type="CDD" id="cd17996">
    <property type="entry name" value="DEXHc_SMARCA2_SMARCA4"/>
    <property type="match status" value="1"/>
</dbReference>
<dbReference type="Proteomes" id="UP000267251">
    <property type="component" value="Unassembled WGS sequence"/>
</dbReference>
<feature type="compositionally biased region" description="Low complexity" evidence="10">
    <location>
        <begin position="114"/>
        <end position="160"/>
    </location>
</feature>
<evidence type="ECO:0000256" key="4">
    <source>
        <dbReference type="ARBA" id="ARBA00022840"/>
    </source>
</evidence>
<evidence type="ECO:0000256" key="1">
    <source>
        <dbReference type="ARBA" id="ARBA00004123"/>
    </source>
</evidence>
<dbReference type="GO" id="GO:0016787">
    <property type="term" value="F:hydrolase activity"/>
    <property type="evidence" value="ECO:0007669"/>
    <property type="project" value="UniProtKB-KW"/>
</dbReference>